<name>F1TAG8_9FIRM</name>
<dbReference type="RefSeq" id="WP_004617589.1">
    <property type="nucleotide sequence ID" value="NZ_ACXX02000003.1"/>
</dbReference>
<comment type="caution">
    <text evidence="1">The sequence shown here is derived from an EMBL/GenBank/DDBJ whole genome shotgun (WGS) entry which is preliminary data.</text>
</comment>
<proteinExistence type="predicted"/>
<dbReference type="EMBL" id="ACXX02000003">
    <property type="protein sequence ID" value="EGD48511.1"/>
    <property type="molecule type" value="Genomic_DNA"/>
</dbReference>
<dbReference type="OrthoDB" id="1739811at2"/>
<evidence type="ECO:0000313" key="1">
    <source>
        <dbReference type="EMBL" id="EGD48511.1"/>
    </source>
</evidence>
<reference evidence="1" key="2">
    <citation type="submission" date="2011-01" db="EMBL/GenBank/DDBJ databases">
        <title>The Non-contiguous Finished genome of Clostridium papyrosolvens.</title>
        <authorList>
            <person name="Lucas S."/>
            <person name="Copeland A."/>
            <person name="Lapidus A."/>
            <person name="Cheng J.-F."/>
            <person name="Goodwin L."/>
            <person name="Pitluck S."/>
            <person name="Misra M."/>
            <person name="Chertkov O."/>
            <person name="Detter J.C."/>
            <person name="Han C."/>
            <person name="Tapia R."/>
            <person name="Land M."/>
            <person name="Hauser L."/>
            <person name="Kyrpides N."/>
            <person name="Ivanova N."/>
            <person name="Pagani I."/>
            <person name="Mouttaki H."/>
            <person name="He Z."/>
            <person name="Zhou J."/>
            <person name="Hemme C.L."/>
            <person name="Woyke T."/>
        </authorList>
    </citation>
    <scope>NUCLEOTIDE SEQUENCE [LARGE SCALE GENOMIC DNA]</scope>
    <source>
        <strain evidence="1">DSM 2782</strain>
    </source>
</reference>
<reference evidence="1" key="1">
    <citation type="submission" date="2009-07" db="EMBL/GenBank/DDBJ databases">
        <authorList>
            <consortium name="US DOE Joint Genome Institute (JGI-PGF)"/>
            <person name="Lucas S."/>
            <person name="Copeland A."/>
            <person name="Lapidus A."/>
            <person name="Glavina del Rio T."/>
            <person name="Tice H."/>
            <person name="Bruce D."/>
            <person name="Goodwin L."/>
            <person name="Pitluck S."/>
            <person name="Larimer F."/>
            <person name="Land M.L."/>
            <person name="Mouttaki H."/>
            <person name="He Z."/>
            <person name="Zhou J."/>
            <person name="Hemme C.L."/>
        </authorList>
    </citation>
    <scope>NUCLEOTIDE SEQUENCE</scope>
    <source>
        <strain evidence="1">DSM 2782</strain>
    </source>
</reference>
<evidence type="ECO:0000313" key="2">
    <source>
        <dbReference type="Proteomes" id="UP000003860"/>
    </source>
</evidence>
<dbReference type="eggNOG" id="ENOG503475J">
    <property type="taxonomic scope" value="Bacteria"/>
</dbReference>
<sequence length="75" mass="8924">MCKVFNEQLFECSYITLKLLLEVFKKNLIDITDFKSNSELKISYIQNNLKHISQIERRSLIECVIHECIEINRSC</sequence>
<accession>F1TAG8</accession>
<protein>
    <submittedName>
        <fullName evidence="1">Uncharacterized protein</fullName>
    </submittedName>
</protein>
<dbReference type="AlphaFoldDB" id="F1TAG8"/>
<keyword evidence="2" id="KW-1185">Reference proteome</keyword>
<organism evidence="1 2">
    <name type="scientific">Ruminiclostridium papyrosolvens DSM 2782</name>
    <dbReference type="NCBI Taxonomy" id="588581"/>
    <lineage>
        <taxon>Bacteria</taxon>
        <taxon>Bacillati</taxon>
        <taxon>Bacillota</taxon>
        <taxon>Clostridia</taxon>
        <taxon>Eubacteriales</taxon>
        <taxon>Oscillospiraceae</taxon>
        <taxon>Ruminiclostridium</taxon>
    </lineage>
</organism>
<gene>
    <name evidence="1" type="ORF">Cpap_2933</name>
</gene>
<dbReference type="Proteomes" id="UP000003860">
    <property type="component" value="Unassembled WGS sequence"/>
</dbReference>